<dbReference type="GO" id="GO:0005739">
    <property type="term" value="C:mitochondrion"/>
    <property type="evidence" value="ECO:0007669"/>
    <property type="project" value="TreeGrafter"/>
</dbReference>
<evidence type="ECO:0000259" key="6">
    <source>
        <dbReference type="Pfam" id="PF01370"/>
    </source>
</evidence>
<dbReference type="EMBL" id="GAHY01001811">
    <property type="protein sequence ID" value="JAA75699.1"/>
    <property type="molecule type" value="mRNA"/>
</dbReference>
<dbReference type="GeneID" id="141452397"/>
<comment type="similarity">
    <text evidence="1">Belongs to the complex I NDUFA9 subunit family.</text>
</comment>
<dbReference type="PANTHER" id="PTHR12126">
    <property type="entry name" value="NADH-UBIQUINONE OXIDOREDUCTASE 39 KDA SUBUNIT-RELATED"/>
    <property type="match status" value="1"/>
</dbReference>
<dbReference type="SUPFAM" id="SSF51735">
    <property type="entry name" value="NAD(P)-binding Rossmann-fold domains"/>
    <property type="match status" value="1"/>
</dbReference>
<dbReference type="HOGENOM" id="CLU_007383_6_4_1"/>
<dbReference type="Gene3D" id="3.40.50.720">
    <property type="entry name" value="NAD(P)-binding Rossmann-like Domain"/>
    <property type="match status" value="1"/>
</dbReference>
<dbReference type="AlphaFoldDB" id="R4G3C2"/>
<evidence type="ECO:0000313" key="7">
    <source>
        <dbReference type="EMBL" id="JAA75699.1"/>
    </source>
</evidence>
<accession>R4G3C2</accession>
<evidence type="ECO:0000256" key="5">
    <source>
        <dbReference type="ARBA" id="ARBA00046455"/>
    </source>
</evidence>
<organism evidence="7">
    <name type="scientific">Rhodnius prolixus</name>
    <name type="common">Triatomid bug</name>
    <dbReference type="NCBI Taxonomy" id="13249"/>
    <lineage>
        <taxon>Eukaryota</taxon>
        <taxon>Metazoa</taxon>
        <taxon>Ecdysozoa</taxon>
        <taxon>Arthropoda</taxon>
        <taxon>Hexapoda</taxon>
        <taxon>Insecta</taxon>
        <taxon>Pterygota</taxon>
        <taxon>Neoptera</taxon>
        <taxon>Paraneoptera</taxon>
        <taxon>Hemiptera</taxon>
        <taxon>Heteroptera</taxon>
        <taxon>Panheteroptera</taxon>
        <taxon>Cimicomorpha</taxon>
        <taxon>Reduviidae</taxon>
        <taxon>Triatominae</taxon>
        <taxon>Rhodnius</taxon>
    </lineage>
</organism>
<dbReference type="VEuPathDB" id="VectorBase:RPRC007427"/>
<dbReference type="RefSeq" id="XP_073980611.1">
    <property type="nucleotide sequence ID" value="XM_074124510.1"/>
</dbReference>
<evidence type="ECO:0000256" key="2">
    <source>
        <dbReference type="ARBA" id="ARBA00040720"/>
    </source>
</evidence>
<protein>
    <recommendedName>
        <fullName evidence="2">NADH dehydrogenase [ubiquinone] 1 alpha subcomplex subunit 9, mitochondrial</fullName>
    </recommendedName>
    <alternativeName>
        <fullName evidence="4">Complex I-39kD</fullName>
    </alternativeName>
    <alternativeName>
        <fullName evidence="3">NADH-ubiquinone oxidoreductase 39 kDa subunit</fullName>
    </alternativeName>
</protein>
<name>R4G3C2_RHOPR</name>
<dbReference type="PANTHER" id="PTHR12126:SF11">
    <property type="entry name" value="NADH DEHYDROGENASE [UBIQUINONE] 1 ALPHA SUBCOMPLEX SUBUNIT 9, MITOCHONDRIAL"/>
    <property type="match status" value="1"/>
</dbReference>
<dbReference type="InterPro" id="IPR001509">
    <property type="entry name" value="Epimerase_deHydtase"/>
</dbReference>
<reference evidence="7" key="1">
    <citation type="submission" date="2013-04" db="EMBL/GenBank/DDBJ databases">
        <title>An insight into the transcriptome of the digestive tract of the blood sucking bug, Rhodnius prolixus.</title>
        <authorList>
            <person name="Ribeiro J.M.C."/>
            <person name="Genta F.A."/>
            <person name="Sorgine M.H.F."/>
            <person name="Paiva-Silva G.O."/>
            <person name="Majerowicz D."/>
            <person name="Medeiros M."/>
            <person name="Koerich L."/>
            <person name="Terra W.R."/>
            <person name="Ferreira C."/>
            <person name="Pimentel A.C."/>
            <person name="Bisch P.M."/>
            <person name="Diniz M.M.P."/>
            <person name="Nascimento R."/>
            <person name="Salmon D."/>
            <person name="Silber A.M."/>
            <person name="Alves M."/>
            <person name="Oliveira M.F."/>
            <person name="Gondim K.C."/>
            <person name="Silva Neto M.A.C."/>
            <person name="Atella G.C."/>
            <person name="Araujo H."/>
            <person name="Dias F.S."/>
            <person name="Polycarpo C.R."/>
            <person name="Fampa P."/>
            <person name="Melo A.C."/>
            <person name="Tanaka A.S."/>
            <person name="Balczun C."/>
            <person name="Oliveira J.H.M."/>
            <person name="Goncalves R."/>
            <person name="Lazoski C."/>
            <person name="Pereira M.A."/>
            <person name="Rivera-Pomar R."/>
            <person name="Diambra L."/>
            <person name="Schaub G.A."/>
            <person name="Garcia E.S."/>
            <person name="Azambuja P."/>
            <person name="Braz G.R.C."/>
            <person name="Oliveira P.L."/>
        </authorList>
    </citation>
    <scope>NUCLEOTIDE SEQUENCE</scope>
</reference>
<keyword evidence="7" id="KW-0830">Ubiquinone</keyword>
<dbReference type="InterPro" id="IPR036291">
    <property type="entry name" value="NAD(P)-bd_dom_sf"/>
</dbReference>
<dbReference type="FunCoup" id="R4G3C2">
    <property type="interactions" value="1448"/>
</dbReference>
<evidence type="ECO:0000256" key="4">
    <source>
        <dbReference type="ARBA" id="ARBA00043145"/>
    </source>
</evidence>
<dbReference type="GO" id="GO:0044877">
    <property type="term" value="F:protein-containing complex binding"/>
    <property type="evidence" value="ECO:0007669"/>
    <property type="project" value="TreeGrafter"/>
</dbReference>
<dbReference type="STRING" id="13249.R4G3C2"/>
<feature type="domain" description="NAD-dependent epimerase/dehydratase" evidence="6">
    <location>
        <begin position="62"/>
        <end position="268"/>
    </location>
</feature>
<dbReference type="OMA" id="VLTRNMQ"/>
<dbReference type="InParanoid" id="R4G3C2"/>
<evidence type="ECO:0000256" key="3">
    <source>
        <dbReference type="ARBA" id="ARBA00042000"/>
    </source>
</evidence>
<dbReference type="Pfam" id="PF01370">
    <property type="entry name" value="Epimerase"/>
    <property type="match status" value="1"/>
</dbReference>
<dbReference type="InterPro" id="IPR051207">
    <property type="entry name" value="ComplexI_NDUFA9_subunit"/>
</dbReference>
<sequence length="412" mass="47245">MNFLQRHIILLNCLSGSSQILLLQYSYRGCTSQFNPLRSVSPSDLKRGAGGRSSFSGIVCTLFGATGFLGRYVANKLGKIGTQLIIPYRGDSSEVLRLKLVGDLGQVLFQHYNLKDEDSIYKCVKYSNVVINLIGRDWETKNYKFQDVHVEGASRIARIAKKACVDTLIHVSSLNVDPFPIPYMMTGGSSWLISKYDGEAAVLEEFPDAIIFRPSDIYGQEDRFLRYYCSGWRHNHKWMPLYKSGTETEKQPVYVSDVAAGIVAACRDRKCRGKIFQAVGPRRYLLSELVDWFHRLILKADDWGFMRYDLRYDPLFKMRITLLPKLTTGAPLGNLHWERVEREAHSDKVDEKLGTLEDLGVQLTCMEDQVPWELSRTYKAYVYAERELMELIETPLPQTIPIKKKNEFHNLE</sequence>
<evidence type="ECO:0000256" key="1">
    <source>
        <dbReference type="ARBA" id="ARBA00038501"/>
    </source>
</evidence>
<dbReference type="CDD" id="cd05271">
    <property type="entry name" value="NDUFA9_like_SDR_a"/>
    <property type="match status" value="1"/>
</dbReference>
<proteinExistence type="evidence at transcript level"/>
<dbReference type="eggNOG" id="KOG2865">
    <property type="taxonomic scope" value="Eukaryota"/>
</dbReference>
<comment type="subunit">
    <text evidence="5">Complex I is composed of 45 different subunits. This a component of the hydrophobic protein fraction. Interacts with BLOC1S1. Interacts with SLC2A4. Interacts with CLOCK. Interacts with RAB5IF.</text>
</comment>